<feature type="chain" id="PRO_5040494805" evidence="1">
    <location>
        <begin position="21"/>
        <end position="115"/>
    </location>
</feature>
<comment type="caution">
    <text evidence="2">The sequence shown here is derived from an EMBL/GenBank/DDBJ whole genome shotgun (WGS) entry which is preliminary data.</text>
</comment>
<accession>A0A9P7SCZ6</accession>
<evidence type="ECO:0000256" key="1">
    <source>
        <dbReference type="SAM" id="SignalP"/>
    </source>
</evidence>
<evidence type="ECO:0000313" key="3">
    <source>
        <dbReference type="Proteomes" id="UP000706124"/>
    </source>
</evidence>
<evidence type="ECO:0000313" key="2">
    <source>
        <dbReference type="EMBL" id="KAG5929800.1"/>
    </source>
</evidence>
<organism evidence="2 3">
    <name type="scientific">Claviceps pazoutovae</name>
    <dbReference type="NCBI Taxonomy" id="1649127"/>
    <lineage>
        <taxon>Eukaryota</taxon>
        <taxon>Fungi</taxon>
        <taxon>Dikarya</taxon>
        <taxon>Ascomycota</taxon>
        <taxon>Pezizomycotina</taxon>
        <taxon>Sordariomycetes</taxon>
        <taxon>Hypocreomycetidae</taxon>
        <taxon>Hypocreales</taxon>
        <taxon>Clavicipitaceae</taxon>
        <taxon>Claviceps</taxon>
    </lineage>
</organism>
<keyword evidence="3" id="KW-1185">Reference proteome</keyword>
<dbReference type="EMBL" id="SRPO01000805">
    <property type="protein sequence ID" value="KAG5929800.1"/>
    <property type="molecule type" value="Genomic_DNA"/>
</dbReference>
<sequence>MKLSGLLSSLAICAFQVAYATPMEANSVAESTDFSDKLEARDDGCCLLFQNSNNLVHYVVPKADSATTYTFVGSCQININRNARSCNGWTLTADSNCDYLAKPFTLQVRPRGDCF</sequence>
<reference evidence="2 3" key="1">
    <citation type="journal article" date="2020" name="bioRxiv">
        <title>Whole genome comparisons of ergot fungi reveals the divergence and evolution of species within the genus Claviceps are the result of varying mechanisms driving genome evolution and host range expansion.</title>
        <authorList>
            <person name="Wyka S.A."/>
            <person name="Mondo S.J."/>
            <person name="Liu M."/>
            <person name="Dettman J."/>
            <person name="Nalam V."/>
            <person name="Broders K.D."/>
        </authorList>
    </citation>
    <scope>NUCLEOTIDE SEQUENCE [LARGE SCALE GENOMIC DNA]</scope>
    <source>
        <strain evidence="2 3">CCC 1485</strain>
    </source>
</reference>
<protein>
    <submittedName>
        <fullName evidence="2">Uncharacterized protein</fullName>
    </submittedName>
</protein>
<gene>
    <name evidence="2" type="ORF">E4U60_007323</name>
</gene>
<dbReference type="OrthoDB" id="10292348at2759"/>
<feature type="signal peptide" evidence="1">
    <location>
        <begin position="1"/>
        <end position="20"/>
    </location>
</feature>
<name>A0A9P7SCZ6_9HYPO</name>
<proteinExistence type="predicted"/>
<dbReference type="AlphaFoldDB" id="A0A9P7SCZ6"/>
<keyword evidence="1" id="KW-0732">Signal</keyword>
<dbReference type="Proteomes" id="UP000706124">
    <property type="component" value="Unassembled WGS sequence"/>
</dbReference>